<dbReference type="PANTHER" id="PTHR43190:SF3">
    <property type="entry name" value="N-ACETYL-D-GLUCOSAMINE KINASE"/>
    <property type="match status" value="1"/>
</dbReference>
<dbReference type="Proteomes" id="UP000305887">
    <property type="component" value="Unassembled WGS sequence"/>
</dbReference>
<evidence type="ECO:0000313" key="2">
    <source>
        <dbReference type="EMBL" id="TNC51232.1"/>
    </source>
</evidence>
<organism evidence="2 3">
    <name type="scientific">Rubellimicrobium rubrum</name>
    <dbReference type="NCBI Taxonomy" id="2585369"/>
    <lineage>
        <taxon>Bacteria</taxon>
        <taxon>Pseudomonadati</taxon>
        <taxon>Pseudomonadota</taxon>
        <taxon>Alphaproteobacteria</taxon>
        <taxon>Rhodobacterales</taxon>
        <taxon>Roseobacteraceae</taxon>
        <taxon>Rubellimicrobium</taxon>
    </lineage>
</organism>
<keyword evidence="3" id="KW-1185">Reference proteome</keyword>
<proteinExistence type="predicted"/>
<dbReference type="CDD" id="cd24082">
    <property type="entry name" value="ASKHA_NBD_GspK-like"/>
    <property type="match status" value="1"/>
</dbReference>
<dbReference type="EMBL" id="VDFU01000005">
    <property type="protein sequence ID" value="TNC51232.1"/>
    <property type="molecule type" value="Genomic_DNA"/>
</dbReference>
<name>A0A5C4N3Y0_9RHOB</name>
<sequence>MRLYLGVDGGGTGCRAAVAEADGPVLGRGEAGPANIASDPDGALVNILAATRSAMASAGLDESLTKEVHAALGLAGSNARGFRDRLMRRLPFARAHVVSDAVASTLGALEQEDGVVAALGTGTVFAIQLAGKVRQIGGWGLVLGDEGSGAWIGRAILSAAMAAHDGFRPSTPLLESLVTEHGGADGLVSWSLSARPADFAALAPRVMASQDAAALDVMARATADVVRSVELLQNQADLPVVVLGGLAPFFSGALARRWTVRPPLGSALDGALWLARQGRGH</sequence>
<dbReference type="InterPro" id="IPR043129">
    <property type="entry name" value="ATPase_NBD"/>
</dbReference>
<reference evidence="2 3" key="1">
    <citation type="submission" date="2019-06" db="EMBL/GenBank/DDBJ databases">
        <title>YIM 131921 draft genome.</title>
        <authorList>
            <person name="Jiang L."/>
        </authorList>
    </citation>
    <scope>NUCLEOTIDE SEQUENCE [LARGE SCALE GENOMIC DNA]</scope>
    <source>
        <strain evidence="2 3">YIM 131921</strain>
    </source>
</reference>
<accession>A0A5C4N3Y0</accession>
<dbReference type="InterPro" id="IPR002731">
    <property type="entry name" value="ATPase_BadF"/>
</dbReference>
<dbReference type="SUPFAM" id="SSF53067">
    <property type="entry name" value="Actin-like ATPase domain"/>
    <property type="match status" value="2"/>
</dbReference>
<comment type="caution">
    <text evidence="2">The sequence shown here is derived from an EMBL/GenBank/DDBJ whole genome shotgun (WGS) entry which is preliminary data.</text>
</comment>
<dbReference type="InterPro" id="IPR052519">
    <property type="entry name" value="Euk-type_GlcNAc_Kinase"/>
</dbReference>
<feature type="domain" description="ATPase BadF/BadG/BcrA/BcrD type" evidence="1">
    <location>
        <begin position="5"/>
        <end position="246"/>
    </location>
</feature>
<protein>
    <submittedName>
        <fullName evidence="2">ATPase</fullName>
    </submittedName>
</protein>
<evidence type="ECO:0000313" key="3">
    <source>
        <dbReference type="Proteomes" id="UP000305887"/>
    </source>
</evidence>
<dbReference type="RefSeq" id="WP_139075974.1">
    <property type="nucleotide sequence ID" value="NZ_VDFU01000005.1"/>
</dbReference>
<dbReference type="AlphaFoldDB" id="A0A5C4N3Y0"/>
<gene>
    <name evidence="2" type="ORF">FHG66_06745</name>
</gene>
<evidence type="ECO:0000259" key="1">
    <source>
        <dbReference type="Pfam" id="PF01869"/>
    </source>
</evidence>
<dbReference type="PANTHER" id="PTHR43190">
    <property type="entry name" value="N-ACETYL-D-GLUCOSAMINE KINASE"/>
    <property type="match status" value="1"/>
</dbReference>
<dbReference type="Gene3D" id="3.30.420.40">
    <property type="match status" value="2"/>
</dbReference>
<dbReference type="Pfam" id="PF01869">
    <property type="entry name" value="BcrAD_BadFG"/>
    <property type="match status" value="1"/>
</dbReference>
<dbReference type="OrthoDB" id="63487at2"/>